<evidence type="ECO:0000313" key="2">
    <source>
        <dbReference type="EMBL" id="OAP38777.1"/>
    </source>
</evidence>
<evidence type="ECO:0000259" key="1">
    <source>
        <dbReference type="Pfam" id="PF13480"/>
    </source>
</evidence>
<feature type="domain" description="BioF2-like acetyltransferase" evidence="1">
    <location>
        <begin position="196"/>
        <end position="351"/>
    </location>
</feature>
<dbReference type="OrthoDB" id="8193702at2"/>
<protein>
    <submittedName>
        <fullName evidence="2">Cellulose biosynthesis protein CelD</fullName>
    </submittedName>
</protein>
<comment type="caution">
    <text evidence="2">The sequence shown here is derived from an EMBL/GenBank/DDBJ whole genome shotgun (WGS) entry which is preliminary data.</text>
</comment>
<dbReference type="Pfam" id="PF13480">
    <property type="entry name" value="Acetyltransf_6"/>
    <property type="match status" value="1"/>
</dbReference>
<organism evidence="2 3">
    <name type="scientific">Sinorhizobium saheli</name>
    <dbReference type="NCBI Taxonomy" id="36856"/>
    <lineage>
        <taxon>Bacteria</taxon>
        <taxon>Pseudomonadati</taxon>
        <taxon>Pseudomonadota</taxon>
        <taxon>Alphaproteobacteria</taxon>
        <taxon>Hyphomicrobiales</taxon>
        <taxon>Rhizobiaceae</taxon>
        <taxon>Sinorhizobium/Ensifer group</taxon>
        <taxon>Sinorhizobium</taxon>
    </lineage>
</organism>
<accession>A0A178XU95</accession>
<evidence type="ECO:0000313" key="3">
    <source>
        <dbReference type="Proteomes" id="UP000078507"/>
    </source>
</evidence>
<dbReference type="AlphaFoldDB" id="A0A178XU95"/>
<reference evidence="2 3" key="1">
    <citation type="submission" date="2015-11" db="EMBL/GenBank/DDBJ databases">
        <title>Ensifer anhuiense sp. nov., an effective nitrogen fixation bacterium with Glycine soja.</title>
        <authorList>
            <person name="Yan H."/>
            <person name="Chen W."/>
        </authorList>
    </citation>
    <scope>NUCLEOTIDE SEQUENCE [LARGE SCALE GENOMIC DNA]</scope>
    <source>
        <strain evidence="2 3">LMG 7837</strain>
    </source>
</reference>
<gene>
    <name evidence="2" type="ORF">ATB98_05300</name>
</gene>
<sequence length="417" mass="46202">MPNTDFILAPLSNAMRHVSAAQAERCDTDRIAMSVHSDMVSLEAEWRALDESNRNSLFQSFDWCAAWKATHKSDLRIVRGTIGGRLLFLLPFEVERRAFFRTARLIGSEHSNLNTGLFGSGIDGMSQGEIAAALTTGLARALRRFADVVVLDRMPAAWRGAAHPLAGLPANQNPNASFQLPLLGTVEHTLVQINARRRRKKMRLSERRLAEMGGYDYVIARESGEALALLETFFRQKAARFEAQGLPDAFRTPETRAFFHALIDAGASAREDRRPLEMNAIRLKGAHEGRVVAISGIARKGDHVVCQFGSIDEFAADSSPGELLYYRMIERFCADGVTLFDFGIGDQAYKRSWCTIETPLQDIILPMTARGYLAAAAHRTAAGAKRAIKANKTLYAFVQRQRQRRQATASATDTEDG</sequence>
<dbReference type="InterPro" id="IPR038740">
    <property type="entry name" value="BioF2-like_GNAT_dom"/>
</dbReference>
<dbReference type="EMBL" id="LNQB01000093">
    <property type="protein sequence ID" value="OAP38777.1"/>
    <property type="molecule type" value="Genomic_DNA"/>
</dbReference>
<dbReference type="Proteomes" id="UP000078507">
    <property type="component" value="Unassembled WGS sequence"/>
</dbReference>
<dbReference type="SUPFAM" id="SSF55729">
    <property type="entry name" value="Acyl-CoA N-acyltransferases (Nat)"/>
    <property type="match status" value="1"/>
</dbReference>
<dbReference type="STRING" id="36856.ATB98_05300"/>
<dbReference type="RefSeq" id="WP_066878189.1">
    <property type="nucleotide sequence ID" value="NZ_LNQB01000093.1"/>
</dbReference>
<dbReference type="InterPro" id="IPR016181">
    <property type="entry name" value="Acyl_CoA_acyltransferase"/>
</dbReference>
<keyword evidence="3" id="KW-1185">Reference proteome</keyword>
<name>A0A178XU95_SINSA</name>
<dbReference type="Gene3D" id="3.40.630.30">
    <property type="match status" value="1"/>
</dbReference>
<proteinExistence type="predicted"/>